<keyword evidence="5" id="KW-0677">Repeat</keyword>
<evidence type="ECO:0000256" key="9">
    <source>
        <dbReference type="PROSITE-ProRule" id="PRU00282"/>
    </source>
</evidence>
<dbReference type="SUPFAM" id="SSF103506">
    <property type="entry name" value="Mitochondrial carrier"/>
    <property type="match status" value="1"/>
</dbReference>
<evidence type="ECO:0000256" key="1">
    <source>
        <dbReference type="ARBA" id="ARBA00004225"/>
    </source>
</evidence>
<evidence type="ECO:0000256" key="8">
    <source>
        <dbReference type="ARBA" id="ARBA00023136"/>
    </source>
</evidence>
<accession>A0A7S3PVJ4</accession>
<dbReference type="InterPro" id="IPR023395">
    <property type="entry name" value="MCP_dom_sf"/>
</dbReference>
<keyword evidence="6" id="KW-1133">Transmembrane helix</keyword>
<proteinExistence type="inferred from homology"/>
<evidence type="ECO:0000256" key="7">
    <source>
        <dbReference type="ARBA" id="ARBA00023128"/>
    </source>
</evidence>
<evidence type="ECO:0000256" key="5">
    <source>
        <dbReference type="ARBA" id="ARBA00022737"/>
    </source>
</evidence>
<dbReference type="InterPro" id="IPR018108">
    <property type="entry name" value="MCP_transmembrane"/>
</dbReference>
<keyword evidence="4 9" id="KW-0812">Transmembrane</keyword>
<dbReference type="Pfam" id="PF00153">
    <property type="entry name" value="Mito_carr"/>
    <property type="match status" value="1"/>
</dbReference>
<dbReference type="PANTHER" id="PTHR45624">
    <property type="entry name" value="MITOCHONDRIAL BASIC AMINO ACIDS TRANSPORTER-RELATED"/>
    <property type="match status" value="1"/>
</dbReference>
<keyword evidence="3 10" id="KW-0813">Transport</keyword>
<comment type="similarity">
    <text evidence="2 10">Belongs to the mitochondrial carrier (TC 2.A.29) family.</text>
</comment>
<evidence type="ECO:0000256" key="4">
    <source>
        <dbReference type="ARBA" id="ARBA00022692"/>
    </source>
</evidence>
<dbReference type="InterPro" id="IPR050567">
    <property type="entry name" value="Mitochondrial_Carrier"/>
</dbReference>
<dbReference type="PANTHER" id="PTHR45624:SF10">
    <property type="entry name" value="SLC (SOLUTE CARRIER) HOMOLOG"/>
    <property type="match status" value="1"/>
</dbReference>
<evidence type="ECO:0000256" key="2">
    <source>
        <dbReference type="ARBA" id="ARBA00006375"/>
    </source>
</evidence>
<dbReference type="GO" id="GO:0031966">
    <property type="term" value="C:mitochondrial membrane"/>
    <property type="evidence" value="ECO:0007669"/>
    <property type="project" value="UniProtKB-SubCell"/>
</dbReference>
<dbReference type="Gene3D" id="1.50.40.10">
    <property type="entry name" value="Mitochondrial carrier domain"/>
    <property type="match status" value="1"/>
</dbReference>
<dbReference type="PROSITE" id="PS50920">
    <property type="entry name" value="SOLCAR"/>
    <property type="match status" value="1"/>
</dbReference>
<evidence type="ECO:0000256" key="6">
    <source>
        <dbReference type="ARBA" id="ARBA00022989"/>
    </source>
</evidence>
<evidence type="ECO:0000256" key="10">
    <source>
        <dbReference type="RuleBase" id="RU000488"/>
    </source>
</evidence>
<evidence type="ECO:0000313" key="11">
    <source>
        <dbReference type="EMBL" id="CAE0456737.1"/>
    </source>
</evidence>
<keyword evidence="7" id="KW-0496">Mitochondrion</keyword>
<feature type="repeat" description="Solcar" evidence="9">
    <location>
        <begin position="144"/>
        <end position="228"/>
    </location>
</feature>
<gene>
    <name evidence="11" type="ORF">CDEB00056_LOCUS1578</name>
</gene>
<dbReference type="GO" id="GO:0022857">
    <property type="term" value="F:transmembrane transporter activity"/>
    <property type="evidence" value="ECO:0007669"/>
    <property type="project" value="TreeGrafter"/>
</dbReference>
<evidence type="ECO:0000256" key="3">
    <source>
        <dbReference type="ARBA" id="ARBA00022448"/>
    </source>
</evidence>
<sequence length="332" mass="36450">MGGGSKAKDHPLAYLGASSISALINYPLWRASAMGQSGFRVTPEILVDGMNIKPMSTNLKTIGIHLNPKHVQQQYIKPLVEAIPSTIRPYLHSFTPPYKGMVATIAGMTWARAAIFYGSDRGKDYLQQHQSTYVPSLGRDVVLPLSVITLTPPLVTSIMVQCVNQPVVRASITLQNPSSEMKNIRESLKYIYRNFGIKGLWHGTNAGILKTVPKYCTAIIVKDYMEEVLPKISESSSSSSSPEEYKRNTMIRSACKSATAGIAGAILTNPVDVIRNEMFKTNLSLIDTVAKLRGEMGWNFCTRGIGKNLVAVSIPVASTIFFTDLFIQMSEE</sequence>
<evidence type="ECO:0008006" key="12">
    <source>
        <dbReference type="Google" id="ProtNLM"/>
    </source>
</evidence>
<comment type="subcellular location">
    <subcellularLocation>
        <location evidence="1">Mitochondrion membrane</location>
        <topology evidence="1">Multi-pass membrane protein</topology>
    </subcellularLocation>
</comment>
<dbReference type="AlphaFoldDB" id="A0A7S3PVJ4"/>
<dbReference type="EMBL" id="HBIO01002187">
    <property type="protein sequence ID" value="CAE0456737.1"/>
    <property type="molecule type" value="Transcribed_RNA"/>
</dbReference>
<protein>
    <recommendedName>
        <fullName evidence="12">Mitochondrial carrier protein</fullName>
    </recommendedName>
</protein>
<keyword evidence="8 9" id="KW-0472">Membrane</keyword>
<name>A0A7S3PVJ4_9STRA</name>
<organism evidence="11">
    <name type="scientific">Chaetoceros debilis</name>
    <dbReference type="NCBI Taxonomy" id="122233"/>
    <lineage>
        <taxon>Eukaryota</taxon>
        <taxon>Sar</taxon>
        <taxon>Stramenopiles</taxon>
        <taxon>Ochrophyta</taxon>
        <taxon>Bacillariophyta</taxon>
        <taxon>Coscinodiscophyceae</taxon>
        <taxon>Chaetocerotophycidae</taxon>
        <taxon>Chaetocerotales</taxon>
        <taxon>Chaetocerotaceae</taxon>
        <taxon>Chaetoceros</taxon>
    </lineage>
</organism>
<reference evidence="11" key="1">
    <citation type="submission" date="2021-01" db="EMBL/GenBank/DDBJ databases">
        <authorList>
            <person name="Corre E."/>
            <person name="Pelletier E."/>
            <person name="Niang G."/>
            <person name="Scheremetjew M."/>
            <person name="Finn R."/>
            <person name="Kale V."/>
            <person name="Holt S."/>
            <person name="Cochrane G."/>
            <person name="Meng A."/>
            <person name="Brown T."/>
            <person name="Cohen L."/>
        </authorList>
    </citation>
    <scope>NUCLEOTIDE SEQUENCE</scope>
    <source>
        <strain evidence="11">MM31A-1</strain>
    </source>
</reference>